<keyword evidence="1" id="KW-0812">Transmembrane</keyword>
<protein>
    <submittedName>
        <fullName evidence="2">Uncharacterized protein</fullName>
    </submittedName>
</protein>
<reference evidence="2" key="1">
    <citation type="submission" date="2021-01" db="EMBL/GenBank/DDBJ databases">
        <authorList>
            <person name="Corre E."/>
            <person name="Pelletier E."/>
            <person name="Niang G."/>
            <person name="Scheremetjew M."/>
            <person name="Finn R."/>
            <person name="Kale V."/>
            <person name="Holt S."/>
            <person name="Cochrane G."/>
            <person name="Meng A."/>
            <person name="Brown T."/>
            <person name="Cohen L."/>
        </authorList>
    </citation>
    <scope>NUCLEOTIDE SEQUENCE</scope>
</reference>
<sequence length="331" mass="36875">MNFSLPPQWFLVTSGRQDAPDMWSPDLATAALVFVAPCALLTLLSCLYILAKLLSGHPSMRRKLLARQLMCLAIADIVLACCSVYGALSNGGYVLFDDETGQIVARIMQAIWGFSEFNSILVELHLSLGVAFSWRRSLWSLQVLDRTLVLVPLFSAVSTILMVFLEPLFYYREGQQSVVRGRTMVVELVLLTLTFISCFFAYASALWATSRGNIAGERGVQTRLWMYPANFIISYTCQYATGVNGTLRGTWVGVFAMVGLAISGFLNSSTYFLHHRWSKSSLFQRRHVVDVSESPRVADIASFHAIFDTHLVSVVELHTPSDTVSFKRSLS</sequence>
<feature type="transmembrane region" description="Helical" evidence="1">
    <location>
        <begin position="69"/>
        <end position="88"/>
    </location>
</feature>
<feature type="transmembrane region" description="Helical" evidence="1">
    <location>
        <begin position="148"/>
        <end position="171"/>
    </location>
</feature>
<feature type="transmembrane region" description="Helical" evidence="1">
    <location>
        <begin position="183"/>
        <end position="203"/>
    </location>
</feature>
<proteinExistence type="predicted"/>
<name>A0A7S1AGW4_NOCSC</name>
<evidence type="ECO:0000313" key="2">
    <source>
        <dbReference type="EMBL" id="CAD8852542.1"/>
    </source>
</evidence>
<dbReference type="AlphaFoldDB" id="A0A7S1AGW4"/>
<dbReference type="EMBL" id="HBFQ01037996">
    <property type="protein sequence ID" value="CAD8852542.1"/>
    <property type="molecule type" value="Transcribed_RNA"/>
</dbReference>
<keyword evidence="1" id="KW-1133">Transmembrane helix</keyword>
<accession>A0A7S1AGW4</accession>
<feature type="transmembrane region" description="Helical" evidence="1">
    <location>
        <begin position="251"/>
        <end position="273"/>
    </location>
</feature>
<keyword evidence="1" id="KW-0472">Membrane</keyword>
<organism evidence="2">
    <name type="scientific">Noctiluca scintillans</name>
    <name type="common">Sea sparkle</name>
    <name type="synonym">Red tide dinoflagellate</name>
    <dbReference type="NCBI Taxonomy" id="2966"/>
    <lineage>
        <taxon>Eukaryota</taxon>
        <taxon>Sar</taxon>
        <taxon>Alveolata</taxon>
        <taxon>Dinophyceae</taxon>
        <taxon>Noctilucales</taxon>
        <taxon>Noctilucaceae</taxon>
        <taxon>Noctiluca</taxon>
    </lineage>
</organism>
<gene>
    <name evidence="2" type="ORF">NSCI0253_LOCUS26892</name>
</gene>
<evidence type="ECO:0000256" key="1">
    <source>
        <dbReference type="SAM" id="Phobius"/>
    </source>
</evidence>
<feature type="transmembrane region" description="Helical" evidence="1">
    <location>
        <begin position="27"/>
        <end position="49"/>
    </location>
</feature>